<keyword evidence="1" id="KW-0812">Transmembrane</keyword>
<proteinExistence type="predicted"/>
<feature type="transmembrane region" description="Helical" evidence="1">
    <location>
        <begin position="212"/>
        <end position="232"/>
    </location>
</feature>
<dbReference type="EMBL" id="JBHSQH010000001">
    <property type="protein sequence ID" value="MFC5969719.1"/>
    <property type="molecule type" value="Genomic_DNA"/>
</dbReference>
<protein>
    <submittedName>
        <fullName evidence="2">Uncharacterized protein</fullName>
    </submittedName>
</protein>
<feature type="transmembrane region" description="Helical" evidence="1">
    <location>
        <begin position="46"/>
        <end position="66"/>
    </location>
</feature>
<gene>
    <name evidence="2" type="ORF">ACFPYI_00095</name>
</gene>
<keyword evidence="1" id="KW-1133">Transmembrane helix</keyword>
<feature type="transmembrane region" description="Helical" evidence="1">
    <location>
        <begin position="152"/>
        <end position="170"/>
    </location>
</feature>
<dbReference type="AlphaFoldDB" id="A0ABD5RHE0"/>
<evidence type="ECO:0000313" key="2">
    <source>
        <dbReference type="EMBL" id="MFC5969719.1"/>
    </source>
</evidence>
<dbReference type="Proteomes" id="UP001596099">
    <property type="component" value="Unassembled WGS sequence"/>
</dbReference>
<keyword evidence="1" id="KW-0472">Membrane</keyword>
<name>A0ABD5RHE0_9EURY</name>
<organism evidence="2 3">
    <name type="scientific">Halomarina salina</name>
    <dbReference type="NCBI Taxonomy" id="1872699"/>
    <lineage>
        <taxon>Archaea</taxon>
        <taxon>Methanobacteriati</taxon>
        <taxon>Methanobacteriota</taxon>
        <taxon>Stenosarchaea group</taxon>
        <taxon>Halobacteria</taxon>
        <taxon>Halobacteriales</taxon>
        <taxon>Natronomonadaceae</taxon>
        <taxon>Halomarina</taxon>
    </lineage>
</organism>
<comment type="caution">
    <text evidence="2">The sequence shown here is derived from an EMBL/GenBank/DDBJ whole genome shotgun (WGS) entry which is preliminary data.</text>
</comment>
<feature type="transmembrane region" description="Helical" evidence="1">
    <location>
        <begin position="244"/>
        <end position="263"/>
    </location>
</feature>
<reference evidence="2 3" key="1">
    <citation type="journal article" date="2019" name="Int. J. Syst. Evol. Microbiol.">
        <title>The Global Catalogue of Microorganisms (GCM) 10K type strain sequencing project: providing services to taxonomists for standard genome sequencing and annotation.</title>
        <authorList>
            <consortium name="The Broad Institute Genomics Platform"/>
            <consortium name="The Broad Institute Genome Sequencing Center for Infectious Disease"/>
            <person name="Wu L."/>
            <person name="Ma J."/>
        </authorList>
    </citation>
    <scope>NUCLEOTIDE SEQUENCE [LARGE SCALE GENOMIC DNA]</scope>
    <source>
        <strain evidence="2 3">CGMCC 1.12543</strain>
    </source>
</reference>
<feature type="transmembrane region" description="Helical" evidence="1">
    <location>
        <begin position="20"/>
        <end position="39"/>
    </location>
</feature>
<evidence type="ECO:0000256" key="1">
    <source>
        <dbReference type="SAM" id="Phobius"/>
    </source>
</evidence>
<feature type="transmembrane region" description="Helical" evidence="1">
    <location>
        <begin position="113"/>
        <end position="132"/>
    </location>
</feature>
<sequence length="340" mass="36354">MTGVGADWRRFYSSSSPLHTLSSLVAALLLTSILFYTVVNTDSPPATAMATIGLIGAAMFVWVYSLGYHPFAVRAMGLHIVQSERLVRAPGLFVAWVVLIGVGIGWLPNTNRLTHLLIAIGTLGVGFVLLVADTAQSLYPGTSTIPPLTMYLLLPLVVPVAIAGGGLALVKNRSWPKVTILSLFVAPLVIIGFSLTAGVTIDYFFTLIRTHLFLYLPVMALAGAGVGWYLLGPSSSRWRAAKRGAICVIVLCAAISAPVSFLGPETRIIEGTTTTAEFESIEFADEHVTGQWATDGHLARVALYQNPPKSRKVSGEPLPPQSTPIAISHWTHAGEKFGHI</sequence>
<feature type="transmembrane region" description="Helical" evidence="1">
    <location>
        <begin position="86"/>
        <end position="106"/>
    </location>
</feature>
<accession>A0ABD5RHE0</accession>
<evidence type="ECO:0000313" key="3">
    <source>
        <dbReference type="Proteomes" id="UP001596099"/>
    </source>
</evidence>
<keyword evidence="3" id="KW-1185">Reference proteome</keyword>
<feature type="transmembrane region" description="Helical" evidence="1">
    <location>
        <begin position="182"/>
        <end position="206"/>
    </location>
</feature>